<evidence type="ECO:0000313" key="3">
    <source>
        <dbReference type="Proteomes" id="UP001221411"/>
    </source>
</evidence>
<dbReference type="RefSeq" id="WP_271924951.1">
    <property type="nucleotide sequence ID" value="NZ_JAQNDO010000001.1"/>
</dbReference>
<keyword evidence="1" id="KW-0732">Signal</keyword>
<sequence length="192" mass="20576">MKHGLPLSWFVALTSAAALLWCTPAAAETDETAEGAETLLEAEDVEDSGEVAEVELAVTVFNRRIRNVGSGRCVSTVGAEAIPRLTNCSTASTHRWDIIQLPNGQHMIRSTNPQQNGRCLSIAGEVIRPGSIAFMGRCGDRAARRWRIGNAAPRTICVTAQNNTLCLANVPVGTPVRVQPSSGGVNQLWQFP</sequence>
<feature type="signal peptide" evidence="1">
    <location>
        <begin position="1"/>
        <end position="27"/>
    </location>
</feature>
<protein>
    <submittedName>
        <fullName evidence="2">Ricin-type beta-trefoil lectin domain protein</fullName>
    </submittedName>
</protein>
<dbReference type="InterPro" id="IPR035992">
    <property type="entry name" value="Ricin_B-like_lectins"/>
</dbReference>
<dbReference type="EMBL" id="JAQNDO010000001">
    <property type="protein sequence ID" value="MDC0746573.1"/>
    <property type="molecule type" value="Genomic_DNA"/>
</dbReference>
<keyword evidence="3" id="KW-1185">Reference proteome</keyword>
<proteinExistence type="predicted"/>
<feature type="chain" id="PRO_5045250075" evidence="1">
    <location>
        <begin position="28"/>
        <end position="192"/>
    </location>
</feature>
<name>A0ABT5EXM8_9BACT</name>
<organism evidence="2 3">
    <name type="scientific">Polyangium mundeleinium</name>
    <dbReference type="NCBI Taxonomy" id="2995306"/>
    <lineage>
        <taxon>Bacteria</taxon>
        <taxon>Pseudomonadati</taxon>
        <taxon>Myxococcota</taxon>
        <taxon>Polyangia</taxon>
        <taxon>Polyangiales</taxon>
        <taxon>Polyangiaceae</taxon>
        <taxon>Polyangium</taxon>
    </lineage>
</organism>
<evidence type="ECO:0000313" key="2">
    <source>
        <dbReference type="EMBL" id="MDC0746573.1"/>
    </source>
</evidence>
<dbReference type="Proteomes" id="UP001221411">
    <property type="component" value="Unassembled WGS sequence"/>
</dbReference>
<dbReference type="PROSITE" id="PS50231">
    <property type="entry name" value="RICIN_B_LECTIN"/>
    <property type="match status" value="1"/>
</dbReference>
<dbReference type="Gene3D" id="2.80.10.50">
    <property type="match status" value="1"/>
</dbReference>
<accession>A0ABT5EXM8</accession>
<comment type="caution">
    <text evidence="2">The sequence shown here is derived from an EMBL/GenBank/DDBJ whole genome shotgun (WGS) entry which is preliminary data.</text>
</comment>
<gene>
    <name evidence="2" type="ORF">POL67_34920</name>
</gene>
<reference evidence="2 3" key="1">
    <citation type="submission" date="2022-11" db="EMBL/GenBank/DDBJ databases">
        <title>Minimal conservation of predation-associated metabolite biosynthetic gene clusters underscores biosynthetic potential of Myxococcota including descriptions for ten novel species: Archangium lansinium sp. nov., Myxococcus landrumus sp. nov., Nannocystis bai.</title>
        <authorList>
            <person name="Ahearne A."/>
            <person name="Stevens C."/>
            <person name="Dowd S."/>
        </authorList>
    </citation>
    <scope>NUCLEOTIDE SEQUENCE [LARGE SCALE GENOMIC DNA]</scope>
    <source>
        <strain evidence="2 3">RJM3</strain>
    </source>
</reference>
<evidence type="ECO:0000256" key="1">
    <source>
        <dbReference type="SAM" id="SignalP"/>
    </source>
</evidence>
<dbReference type="SUPFAM" id="SSF50370">
    <property type="entry name" value="Ricin B-like lectins"/>
    <property type="match status" value="1"/>
</dbReference>
<dbReference type="CDD" id="cd00161">
    <property type="entry name" value="beta-trefoil_Ricin-like"/>
    <property type="match status" value="1"/>
</dbReference>